<name>K0RMK5_THAOC</name>
<keyword evidence="3" id="KW-1185">Reference proteome</keyword>
<dbReference type="AlphaFoldDB" id="K0RMK5"/>
<feature type="compositionally biased region" description="Pro residues" evidence="1">
    <location>
        <begin position="23"/>
        <end position="35"/>
    </location>
</feature>
<gene>
    <name evidence="2" type="ORF">THAOC_33277</name>
</gene>
<comment type="caution">
    <text evidence="2">The sequence shown here is derived from an EMBL/GenBank/DDBJ whole genome shotgun (WGS) entry which is preliminary data.</text>
</comment>
<accession>K0RMK5</accession>
<feature type="compositionally biased region" description="Low complexity" evidence="1">
    <location>
        <begin position="13"/>
        <end position="22"/>
    </location>
</feature>
<dbReference type="EMBL" id="AGNL01046426">
    <property type="protein sequence ID" value="EJK47967.1"/>
    <property type="molecule type" value="Genomic_DNA"/>
</dbReference>
<feature type="region of interest" description="Disordered" evidence="1">
    <location>
        <begin position="1"/>
        <end position="35"/>
    </location>
</feature>
<dbReference type="Proteomes" id="UP000266841">
    <property type="component" value="Unassembled WGS sequence"/>
</dbReference>
<evidence type="ECO:0000256" key="1">
    <source>
        <dbReference type="SAM" id="MobiDB-lite"/>
    </source>
</evidence>
<protein>
    <submittedName>
        <fullName evidence="2">Uncharacterized protein</fullName>
    </submittedName>
</protein>
<feature type="compositionally biased region" description="Pro residues" evidence="1">
    <location>
        <begin position="1"/>
        <end position="12"/>
    </location>
</feature>
<dbReference type="OrthoDB" id="25761at2759"/>
<feature type="non-terminal residue" evidence="2">
    <location>
        <position position="1"/>
    </location>
</feature>
<feature type="region of interest" description="Disordered" evidence="1">
    <location>
        <begin position="60"/>
        <end position="104"/>
    </location>
</feature>
<reference evidence="2 3" key="1">
    <citation type="journal article" date="2012" name="Genome Biol.">
        <title>Genome and low-iron response of an oceanic diatom adapted to chronic iron limitation.</title>
        <authorList>
            <person name="Lommer M."/>
            <person name="Specht M."/>
            <person name="Roy A.S."/>
            <person name="Kraemer L."/>
            <person name="Andreson R."/>
            <person name="Gutowska M.A."/>
            <person name="Wolf J."/>
            <person name="Bergner S.V."/>
            <person name="Schilhabel M.B."/>
            <person name="Klostermeier U.C."/>
            <person name="Beiko R.G."/>
            <person name="Rosenstiel P."/>
            <person name="Hippler M."/>
            <person name="Laroche J."/>
        </authorList>
    </citation>
    <scope>NUCLEOTIDE SEQUENCE [LARGE SCALE GENOMIC DNA]</scope>
    <source>
        <strain evidence="2 3">CCMP1005</strain>
    </source>
</reference>
<organism evidence="2 3">
    <name type="scientific">Thalassiosira oceanica</name>
    <name type="common">Marine diatom</name>
    <dbReference type="NCBI Taxonomy" id="159749"/>
    <lineage>
        <taxon>Eukaryota</taxon>
        <taxon>Sar</taxon>
        <taxon>Stramenopiles</taxon>
        <taxon>Ochrophyta</taxon>
        <taxon>Bacillariophyta</taxon>
        <taxon>Coscinodiscophyceae</taxon>
        <taxon>Thalassiosirophycidae</taxon>
        <taxon>Thalassiosirales</taxon>
        <taxon>Thalassiosiraceae</taxon>
        <taxon>Thalassiosira</taxon>
    </lineage>
</organism>
<sequence>PAPPAGGPPSAPSVPAADAAPSSPFPPRAAPPPLADRPYRLVERQSLVLEVRVARPPVTLDLDHAGGDVDPAQDVDREVLPAPVDEVDRPVAEDTLEDGLYHGPGAVRPVLVAMEGDSDGDADMRRG</sequence>
<evidence type="ECO:0000313" key="2">
    <source>
        <dbReference type="EMBL" id="EJK47967.1"/>
    </source>
</evidence>
<evidence type="ECO:0000313" key="3">
    <source>
        <dbReference type="Proteomes" id="UP000266841"/>
    </source>
</evidence>
<proteinExistence type="predicted"/>